<dbReference type="AlphaFoldDB" id="A0A9X3DI24"/>
<gene>
    <name evidence="1" type="ORF">OQZ29_17415</name>
</gene>
<comment type="caution">
    <text evidence="1">The sequence shown here is derived from an EMBL/GenBank/DDBJ whole genome shotgun (WGS) entry which is preliminary data.</text>
</comment>
<evidence type="ECO:0000313" key="1">
    <source>
        <dbReference type="EMBL" id="MCX3266541.1"/>
    </source>
</evidence>
<keyword evidence="2" id="KW-1185">Reference proteome</keyword>
<dbReference type="EMBL" id="JAPJUH010000005">
    <property type="protein sequence ID" value="MCX3266541.1"/>
    <property type="molecule type" value="Genomic_DNA"/>
</dbReference>
<sequence length="141" mass="15108">MKDGFDVVTDVRALINIAAIQSLLSGGKVEPSVKSTASTVKGIVVNSISISNTADQIGFGNVNCYAPAVSSTVNGKTVLLPDQQALSTLAKAIMPLIDGVYSASFRVWVEDMAVILQDTDGSYFANIRFRYQSIQDNFKNI</sequence>
<dbReference type="RefSeq" id="WP_266270496.1">
    <property type="nucleotide sequence ID" value="NZ_JAPJUH010000005.1"/>
</dbReference>
<name>A0A9X3DI24_9SPHI</name>
<evidence type="ECO:0000313" key="2">
    <source>
        <dbReference type="Proteomes" id="UP001142592"/>
    </source>
</evidence>
<reference evidence="1" key="1">
    <citation type="submission" date="2022-11" db="EMBL/GenBank/DDBJ databases">
        <authorList>
            <person name="Graham C."/>
            <person name="Newman J.D."/>
        </authorList>
    </citation>
    <scope>NUCLEOTIDE SEQUENCE</scope>
    <source>
        <strain evidence="1">DSM 19486</strain>
    </source>
</reference>
<proteinExistence type="predicted"/>
<organism evidence="1 2">
    <name type="scientific">Pedobacter agri</name>
    <dbReference type="NCBI Taxonomy" id="454586"/>
    <lineage>
        <taxon>Bacteria</taxon>
        <taxon>Pseudomonadati</taxon>
        <taxon>Bacteroidota</taxon>
        <taxon>Sphingobacteriia</taxon>
        <taxon>Sphingobacteriales</taxon>
        <taxon>Sphingobacteriaceae</taxon>
        <taxon>Pedobacter</taxon>
    </lineage>
</organism>
<dbReference type="Proteomes" id="UP001142592">
    <property type="component" value="Unassembled WGS sequence"/>
</dbReference>
<accession>A0A9X3DI24</accession>
<protein>
    <submittedName>
        <fullName evidence="1">Uncharacterized protein</fullName>
    </submittedName>
</protein>